<evidence type="ECO:0000313" key="3">
    <source>
        <dbReference type="Proteomes" id="UP000658258"/>
    </source>
</evidence>
<name>A0ABQ3I8N9_9BACT</name>
<evidence type="ECO:0000256" key="1">
    <source>
        <dbReference type="SAM" id="SignalP"/>
    </source>
</evidence>
<accession>A0ABQ3I8N9</accession>
<reference evidence="3" key="1">
    <citation type="journal article" date="2019" name="Int. J. Syst. Evol. Microbiol.">
        <title>The Global Catalogue of Microorganisms (GCM) 10K type strain sequencing project: providing services to taxonomists for standard genome sequencing and annotation.</title>
        <authorList>
            <consortium name="The Broad Institute Genomics Platform"/>
            <consortium name="The Broad Institute Genome Sequencing Center for Infectious Disease"/>
            <person name="Wu L."/>
            <person name="Ma J."/>
        </authorList>
    </citation>
    <scope>NUCLEOTIDE SEQUENCE [LARGE SCALE GENOMIC DNA]</scope>
    <source>
        <strain evidence="3">CGMCC 1.15111</strain>
    </source>
</reference>
<evidence type="ECO:0000313" key="2">
    <source>
        <dbReference type="EMBL" id="GHE64790.1"/>
    </source>
</evidence>
<gene>
    <name evidence="2" type="ORF">GCM10011340_19740</name>
</gene>
<proteinExistence type="predicted"/>
<keyword evidence="3" id="KW-1185">Reference proteome</keyword>
<feature type="chain" id="PRO_5046180571" description="Outer membrane protein beta-barrel domain-containing protein" evidence="1">
    <location>
        <begin position="24"/>
        <end position="316"/>
    </location>
</feature>
<dbReference type="EMBL" id="BNAG01000003">
    <property type="protein sequence ID" value="GHE64790.1"/>
    <property type="molecule type" value="Genomic_DNA"/>
</dbReference>
<dbReference type="Proteomes" id="UP000658258">
    <property type="component" value="Unassembled WGS sequence"/>
</dbReference>
<organism evidence="2 3">
    <name type="scientific">Roseivirga thermotolerans</name>
    <dbReference type="NCBI Taxonomy" id="1758176"/>
    <lineage>
        <taxon>Bacteria</taxon>
        <taxon>Pseudomonadati</taxon>
        <taxon>Bacteroidota</taxon>
        <taxon>Cytophagia</taxon>
        <taxon>Cytophagales</taxon>
        <taxon>Roseivirgaceae</taxon>
        <taxon>Roseivirga</taxon>
    </lineage>
</organism>
<keyword evidence="1" id="KW-0732">Signal</keyword>
<sequence length="316" mass="36453">MKKVILPILLGLALVMSASQAHAQVRWAKYGDFERLDTVVSIPRAEKNKLYISDDDFYLRIGFLGLELEVEDRWEWDYRDWRGSNASTIEYFEQHDHGTLRGLNFDIGLNNYLSDGDFPSSSDLYQLKPISSIYTGLTWNHTSYISSPLFIEWGGGFSWYNFKFENASTRLDPNGGQLNFTEANNINSALKSKLKVTYLTFQAIPMIDLGHGKRIVRRFMEDDVRVAFSERRGFRFGVGPYVGLRLNNKAKYIYRNDDGRQKDKEKGGFFVNDFRYGLRAQIGINGFDMFMTYDFNELFEEGKGPQLNPVTIGITF</sequence>
<dbReference type="RefSeq" id="WP_189630092.1">
    <property type="nucleotide sequence ID" value="NZ_BNAG01000003.1"/>
</dbReference>
<protein>
    <recommendedName>
        <fullName evidence="4">Outer membrane protein beta-barrel domain-containing protein</fullName>
    </recommendedName>
</protein>
<comment type="caution">
    <text evidence="2">The sequence shown here is derived from an EMBL/GenBank/DDBJ whole genome shotgun (WGS) entry which is preliminary data.</text>
</comment>
<evidence type="ECO:0008006" key="4">
    <source>
        <dbReference type="Google" id="ProtNLM"/>
    </source>
</evidence>
<feature type="signal peptide" evidence="1">
    <location>
        <begin position="1"/>
        <end position="23"/>
    </location>
</feature>